<evidence type="ECO:0000313" key="14">
    <source>
        <dbReference type="Proteomes" id="UP000229894"/>
    </source>
</evidence>
<dbReference type="Pfam" id="PF22608">
    <property type="entry name" value="DNAX_ATPase_lid"/>
    <property type="match status" value="1"/>
</dbReference>
<evidence type="ECO:0000256" key="2">
    <source>
        <dbReference type="ARBA" id="ARBA00022679"/>
    </source>
</evidence>
<gene>
    <name evidence="11" type="primary">dnaX</name>
    <name evidence="13" type="ORF">COS49_00700</name>
</gene>
<dbReference type="SUPFAM" id="SSF52540">
    <property type="entry name" value="P-loop containing nucleoside triphosphate hydrolases"/>
    <property type="match status" value="1"/>
</dbReference>
<keyword evidence="8 11" id="KW-0067">ATP-binding</keyword>
<protein>
    <recommendedName>
        <fullName evidence="11">DNA polymerase III subunit gamma/tau</fullName>
        <ecNumber evidence="11">2.7.7.7</ecNumber>
    </recommendedName>
</protein>
<reference evidence="14" key="1">
    <citation type="submission" date="2017-09" db="EMBL/GenBank/DDBJ databases">
        <title>Depth-based differentiation of microbial function through sediment-hosted aquifers and enrichment of novel symbionts in the deep terrestrial subsurface.</title>
        <authorList>
            <person name="Probst A.J."/>
            <person name="Ladd B."/>
            <person name="Jarett J.K."/>
            <person name="Geller-Mcgrath D.E."/>
            <person name="Sieber C.M.K."/>
            <person name="Emerson J.B."/>
            <person name="Anantharaman K."/>
            <person name="Thomas B.C."/>
            <person name="Malmstrom R."/>
            <person name="Stieglmeier M."/>
            <person name="Klingl A."/>
            <person name="Woyke T."/>
            <person name="Ryan C.M."/>
            <person name="Banfield J.F."/>
        </authorList>
    </citation>
    <scope>NUCLEOTIDE SEQUENCE [LARGE SCALE GENOMIC DNA]</scope>
</reference>
<feature type="domain" description="AAA+ ATPase" evidence="12">
    <location>
        <begin position="37"/>
        <end position="187"/>
    </location>
</feature>
<accession>A0A2M7BUZ8</accession>
<evidence type="ECO:0000256" key="11">
    <source>
        <dbReference type="RuleBase" id="RU364063"/>
    </source>
</evidence>
<dbReference type="InterPro" id="IPR027417">
    <property type="entry name" value="P-loop_NTPase"/>
</dbReference>
<dbReference type="CDD" id="cd00009">
    <property type="entry name" value="AAA"/>
    <property type="match status" value="1"/>
</dbReference>
<keyword evidence="5" id="KW-0479">Metal-binding</keyword>
<dbReference type="Pfam" id="PF12169">
    <property type="entry name" value="DNA_pol3_gamma3"/>
    <property type="match status" value="1"/>
</dbReference>
<dbReference type="AlphaFoldDB" id="A0A2M7BUZ8"/>
<dbReference type="EC" id="2.7.7.7" evidence="11"/>
<dbReference type="Gene3D" id="3.40.50.300">
    <property type="entry name" value="P-loop containing nucleotide triphosphate hydrolases"/>
    <property type="match status" value="1"/>
</dbReference>
<dbReference type="GO" id="GO:0005524">
    <property type="term" value="F:ATP binding"/>
    <property type="evidence" value="ECO:0007669"/>
    <property type="project" value="UniProtKB-KW"/>
</dbReference>
<comment type="caution">
    <text evidence="13">The sequence shown here is derived from an EMBL/GenBank/DDBJ whole genome shotgun (WGS) entry which is preliminary data.</text>
</comment>
<evidence type="ECO:0000256" key="8">
    <source>
        <dbReference type="ARBA" id="ARBA00022840"/>
    </source>
</evidence>
<dbReference type="SMART" id="SM00382">
    <property type="entry name" value="AAA"/>
    <property type="match status" value="1"/>
</dbReference>
<keyword evidence="6 11" id="KW-0547">Nucleotide-binding</keyword>
<dbReference type="NCBIfam" id="NF004046">
    <property type="entry name" value="PRK05563.1"/>
    <property type="match status" value="1"/>
</dbReference>
<keyword evidence="3 11" id="KW-0548">Nucleotidyltransferase</keyword>
<dbReference type="InterPro" id="IPR045085">
    <property type="entry name" value="HLD_clamp_pol_III_gamma_tau"/>
</dbReference>
<evidence type="ECO:0000259" key="12">
    <source>
        <dbReference type="SMART" id="SM00382"/>
    </source>
</evidence>
<organism evidence="13 14">
    <name type="scientific">Candidatus Portnoybacteria bacterium CG03_land_8_20_14_0_80_41_10</name>
    <dbReference type="NCBI Taxonomy" id="1974808"/>
    <lineage>
        <taxon>Bacteria</taxon>
        <taxon>Candidatus Portnoyibacteriota</taxon>
    </lineage>
</organism>
<proteinExistence type="inferred from homology"/>
<dbReference type="InterPro" id="IPR022754">
    <property type="entry name" value="DNA_pol_III_gamma-3"/>
</dbReference>
<keyword evidence="4 11" id="KW-0235">DNA replication</keyword>
<comment type="similarity">
    <text evidence="1 11">Belongs to the DnaX/STICHEL family.</text>
</comment>
<dbReference type="GO" id="GO:0003677">
    <property type="term" value="F:DNA binding"/>
    <property type="evidence" value="ECO:0007669"/>
    <property type="project" value="InterPro"/>
</dbReference>
<keyword evidence="9 11" id="KW-0239">DNA-directed DNA polymerase</keyword>
<evidence type="ECO:0000256" key="1">
    <source>
        <dbReference type="ARBA" id="ARBA00006360"/>
    </source>
</evidence>
<dbReference type="PANTHER" id="PTHR11669">
    <property type="entry name" value="REPLICATION FACTOR C / DNA POLYMERASE III GAMMA-TAU SUBUNIT"/>
    <property type="match status" value="1"/>
</dbReference>
<dbReference type="InterPro" id="IPR012763">
    <property type="entry name" value="DNA_pol_III_sug/sutau_N"/>
</dbReference>
<evidence type="ECO:0000256" key="5">
    <source>
        <dbReference type="ARBA" id="ARBA00022723"/>
    </source>
</evidence>
<dbReference type="EMBL" id="PEUX01000016">
    <property type="protein sequence ID" value="PIV10397.1"/>
    <property type="molecule type" value="Genomic_DNA"/>
</dbReference>
<dbReference type="Pfam" id="PF13177">
    <property type="entry name" value="DNA_pol3_delta2"/>
    <property type="match status" value="1"/>
</dbReference>
<dbReference type="FunFam" id="3.40.50.300:FF:000014">
    <property type="entry name" value="DNA polymerase III subunit gamma/tau"/>
    <property type="match status" value="1"/>
</dbReference>
<evidence type="ECO:0000256" key="9">
    <source>
        <dbReference type="ARBA" id="ARBA00022932"/>
    </source>
</evidence>
<dbReference type="InterPro" id="IPR050238">
    <property type="entry name" value="DNA_Rep/Repair_Clamp_Loader"/>
</dbReference>
<dbReference type="Gene3D" id="1.20.272.10">
    <property type="match status" value="1"/>
</dbReference>
<sequence>MENLVLYRKYRPKTFKEVVNQEHIIRTLTNALSTDKVAHAYLFTGQRGTGKTTVARLLAKAVNCEGRTKEKGSASSYEPCNKCPACQEINQNKSMDLIEIDAASNRGINEIRELREGIKFSPIKLKYKVFIIDEVHQLTKEAFNALLKTLEEPPAHAIFILATTEIRKVPQTIISRCQRFDFHKLPLDKIVERLDWISQQEKVSIEKPALELIALNADGSVRDGESLLGQVMAMEDNEITLAEVQAILGVTDIRAVQDLVEYLTAKKNSQAIVHINQVVNQGYDLVQFSKSLVNYLRKMLLLKVDPNLTNLVAPELTKEQISVIMRQGQSLSQTDLIKTIHLFIRAGYEIKSADFPQLPLELAVVEFIGE</sequence>
<dbReference type="InterPro" id="IPR003593">
    <property type="entry name" value="AAA+_ATPase"/>
</dbReference>
<evidence type="ECO:0000313" key="13">
    <source>
        <dbReference type="EMBL" id="PIV10397.1"/>
    </source>
</evidence>
<dbReference type="Proteomes" id="UP000229894">
    <property type="component" value="Unassembled WGS sequence"/>
</dbReference>
<dbReference type="CDD" id="cd18137">
    <property type="entry name" value="HLD_clamp_pol_III_gamma_tau"/>
    <property type="match status" value="1"/>
</dbReference>
<evidence type="ECO:0000256" key="3">
    <source>
        <dbReference type="ARBA" id="ARBA00022695"/>
    </source>
</evidence>
<keyword evidence="7" id="KW-0862">Zinc</keyword>
<dbReference type="GO" id="GO:0006261">
    <property type="term" value="P:DNA-templated DNA replication"/>
    <property type="evidence" value="ECO:0007669"/>
    <property type="project" value="TreeGrafter"/>
</dbReference>
<dbReference type="GO" id="GO:0046872">
    <property type="term" value="F:metal ion binding"/>
    <property type="evidence" value="ECO:0007669"/>
    <property type="project" value="UniProtKB-KW"/>
</dbReference>
<evidence type="ECO:0000256" key="10">
    <source>
        <dbReference type="ARBA" id="ARBA00049244"/>
    </source>
</evidence>
<dbReference type="FunFam" id="1.10.8.60:FF:000013">
    <property type="entry name" value="DNA polymerase III subunit gamma/tau"/>
    <property type="match status" value="1"/>
</dbReference>
<comment type="subunit">
    <text evidence="11">DNA polymerase III contains a core (composed of alpha, epsilon and theta chains) that associates with a tau subunit. This core dimerizes to form the POLIII' complex. PolIII' associates with the gamma complex (composed of gamma, delta, delta', psi and chi chains) and with the beta chain to form the complete DNA polymerase III complex.</text>
</comment>
<comment type="function">
    <text evidence="11">DNA polymerase III is a complex, multichain enzyme responsible for most of the replicative synthesis in bacteria. This DNA polymerase also exhibits 3' to 5' exonuclease activity.</text>
</comment>
<evidence type="ECO:0000256" key="6">
    <source>
        <dbReference type="ARBA" id="ARBA00022741"/>
    </source>
</evidence>
<comment type="catalytic activity">
    <reaction evidence="10 11">
        <text>DNA(n) + a 2'-deoxyribonucleoside 5'-triphosphate = DNA(n+1) + diphosphate</text>
        <dbReference type="Rhea" id="RHEA:22508"/>
        <dbReference type="Rhea" id="RHEA-COMP:17339"/>
        <dbReference type="Rhea" id="RHEA-COMP:17340"/>
        <dbReference type="ChEBI" id="CHEBI:33019"/>
        <dbReference type="ChEBI" id="CHEBI:61560"/>
        <dbReference type="ChEBI" id="CHEBI:173112"/>
        <dbReference type="EC" id="2.7.7.7"/>
    </reaction>
</comment>
<dbReference type="SUPFAM" id="SSF48019">
    <property type="entry name" value="post-AAA+ oligomerization domain-like"/>
    <property type="match status" value="1"/>
</dbReference>
<dbReference type="GO" id="GO:0009360">
    <property type="term" value="C:DNA polymerase III complex"/>
    <property type="evidence" value="ECO:0007669"/>
    <property type="project" value="InterPro"/>
</dbReference>
<dbReference type="GO" id="GO:0003887">
    <property type="term" value="F:DNA-directed DNA polymerase activity"/>
    <property type="evidence" value="ECO:0007669"/>
    <property type="project" value="UniProtKB-KW"/>
</dbReference>
<dbReference type="Gene3D" id="1.10.8.60">
    <property type="match status" value="1"/>
</dbReference>
<evidence type="ECO:0000256" key="4">
    <source>
        <dbReference type="ARBA" id="ARBA00022705"/>
    </source>
</evidence>
<evidence type="ECO:0000256" key="7">
    <source>
        <dbReference type="ARBA" id="ARBA00022833"/>
    </source>
</evidence>
<dbReference type="NCBIfam" id="TIGR02397">
    <property type="entry name" value="dnaX_nterm"/>
    <property type="match status" value="1"/>
</dbReference>
<dbReference type="PANTHER" id="PTHR11669:SF0">
    <property type="entry name" value="PROTEIN STICHEL-LIKE 2"/>
    <property type="match status" value="1"/>
</dbReference>
<name>A0A2M7BUZ8_9BACT</name>
<dbReference type="InterPro" id="IPR008921">
    <property type="entry name" value="DNA_pol3_clamp-load_cplx_C"/>
</dbReference>
<keyword evidence="2 11" id="KW-0808">Transferase</keyword>